<dbReference type="AlphaFoldDB" id="A0A5C1Q9I7"/>
<reference evidence="2 3" key="1">
    <citation type="submission" date="2019-02" db="EMBL/GenBank/DDBJ databases">
        <authorList>
            <person name="Fomenkov A."/>
            <person name="Dubinina G."/>
            <person name="Grabovich M."/>
            <person name="Vincze T."/>
            <person name="Roberts R.J."/>
        </authorList>
    </citation>
    <scope>NUCLEOTIDE SEQUENCE [LARGE SCALE GENOMIC DNA]</scope>
    <source>
        <strain evidence="2 3">P</strain>
    </source>
</reference>
<dbReference type="Pfam" id="PF00248">
    <property type="entry name" value="Aldo_ket_red"/>
    <property type="match status" value="1"/>
</dbReference>
<dbReference type="SUPFAM" id="SSF51430">
    <property type="entry name" value="NAD(P)-linked oxidoreductase"/>
    <property type="match status" value="1"/>
</dbReference>
<dbReference type="InterPro" id="IPR020471">
    <property type="entry name" value="AKR"/>
</dbReference>
<reference evidence="2 3" key="2">
    <citation type="submission" date="2019-09" db="EMBL/GenBank/DDBJ databases">
        <title>Complete Genome Sequence and Methylome Analysis of free living Spirochaetas.</title>
        <authorList>
            <person name="Leshcheva N."/>
            <person name="Mikheeva N."/>
        </authorList>
    </citation>
    <scope>NUCLEOTIDE SEQUENCE [LARGE SCALE GENOMIC DNA]</scope>
    <source>
        <strain evidence="2 3">P</strain>
    </source>
</reference>
<dbReference type="Gene3D" id="3.20.20.100">
    <property type="entry name" value="NADP-dependent oxidoreductase domain"/>
    <property type="match status" value="1"/>
</dbReference>
<dbReference type="InterPro" id="IPR036812">
    <property type="entry name" value="NAD(P)_OxRdtase_dom_sf"/>
</dbReference>
<evidence type="ECO:0000313" key="3">
    <source>
        <dbReference type="Proteomes" id="UP000323824"/>
    </source>
</evidence>
<sequence>MEKLNFGNTGHKSTRILFGAAAFYDVDQLTADKCMEHVIESGINHIDTAASYGKSELRLGPWIKKYRDKFFLATKTEKRSKKEALEELYRSLDKLNTDHIDLWQMHLLIDEDHWQQTYSEGGALEAFIEAKEKGLAKHLGVTGHELVVPKMHIRSLKEFDFESVLLPYNYALMRNEQYNKDFNELRDIAIKKISPFNA</sequence>
<organism evidence="2 3">
    <name type="scientific">Thiospirochaeta perfilievii</name>
    <dbReference type="NCBI Taxonomy" id="252967"/>
    <lineage>
        <taxon>Bacteria</taxon>
        <taxon>Pseudomonadati</taxon>
        <taxon>Spirochaetota</taxon>
        <taxon>Spirochaetia</taxon>
        <taxon>Spirochaetales</taxon>
        <taxon>Spirochaetaceae</taxon>
        <taxon>Thiospirochaeta</taxon>
    </lineage>
</organism>
<name>A0A5C1Q9I7_9SPIO</name>
<dbReference type="PRINTS" id="PR00069">
    <property type="entry name" value="ALDKETRDTASE"/>
</dbReference>
<proteinExistence type="predicted"/>
<protein>
    <submittedName>
        <fullName evidence="2">Aldo/keto reductase</fullName>
    </submittedName>
</protein>
<dbReference type="OrthoDB" id="9804790at2"/>
<dbReference type="EMBL" id="CP035807">
    <property type="protein sequence ID" value="QEN03456.1"/>
    <property type="molecule type" value="Genomic_DNA"/>
</dbReference>
<evidence type="ECO:0000259" key="1">
    <source>
        <dbReference type="Pfam" id="PF00248"/>
    </source>
</evidence>
<feature type="domain" description="NADP-dependent oxidoreductase" evidence="1">
    <location>
        <begin position="16"/>
        <end position="193"/>
    </location>
</feature>
<dbReference type="PANTHER" id="PTHR43312">
    <property type="entry name" value="D-THREO-ALDOSE 1-DEHYDROGENASE"/>
    <property type="match status" value="1"/>
</dbReference>
<dbReference type="InterPro" id="IPR053135">
    <property type="entry name" value="AKR2_Oxidoreductase"/>
</dbReference>
<gene>
    <name evidence="2" type="ORF">EW093_01630</name>
</gene>
<dbReference type="PANTHER" id="PTHR43312:SF1">
    <property type="entry name" value="NADP-DEPENDENT OXIDOREDUCTASE DOMAIN-CONTAINING PROTEIN"/>
    <property type="match status" value="1"/>
</dbReference>
<keyword evidence="3" id="KW-1185">Reference proteome</keyword>
<dbReference type="CDD" id="cd19100">
    <property type="entry name" value="AKR_unchar"/>
    <property type="match status" value="1"/>
</dbReference>
<accession>A0A5C1Q9I7</accession>
<dbReference type="InterPro" id="IPR023210">
    <property type="entry name" value="NADP_OxRdtase_dom"/>
</dbReference>
<evidence type="ECO:0000313" key="2">
    <source>
        <dbReference type="EMBL" id="QEN03456.1"/>
    </source>
</evidence>
<dbReference type="KEGG" id="sper:EW093_01630"/>
<dbReference type="RefSeq" id="WP_149566715.1">
    <property type="nucleotide sequence ID" value="NZ_CP035807.1"/>
</dbReference>
<dbReference type="Proteomes" id="UP000323824">
    <property type="component" value="Chromosome"/>
</dbReference>
<dbReference type="GO" id="GO:0016491">
    <property type="term" value="F:oxidoreductase activity"/>
    <property type="evidence" value="ECO:0007669"/>
    <property type="project" value="InterPro"/>
</dbReference>